<dbReference type="Proteomes" id="UP000447833">
    <property type="component" value="Unassembled WGS sequence"/>
</dbReference>
<organism evidence="2 3">
    <name type="scientific">Guptibacillus hwajinpoensis</name>
    <dbReference type="NCBI Taxonomy" id="208199"/>
    <lineage>
        <taxon>Bacteria</taxon>
        <taxon>Bacillati</taxon>
        <taxon>Bacillota</taxon>
        <taxon>Bacilli</taxon>
        <taxon>Bacillales</taxon>
        <taxon>Guptibacillaceae</taxon>
        <taxon>Guptibacillus</taxon>
    </lineage>
</organism>
<dbReference type="AlphaFoldDB" id="A0A845EZ83"/>
<evidence type="ECO:0000313" key="2">
    <source>
        <dbReference type="EMBL" id="MYL63839.1"/>
    </source>
</evidence>
<evidence type="ECO:0000259" key="1">
    <source>
        <dbReference type="Pfam" id="PF01636"/>
    </source>
</evidence>
<dbReference type="RefSeq" id="WP_160919721.1">
    <property type="nucleotide sequence ID" value="NZ_WMEY01000003.1"/>
</dbReference>
<comment type="caution">
    <text evidence="2">The sequence shown here is derived from an EMBL/GenBank/DDBJ whole genome shotgun (WGS) entry which is preliminary data.</text>
</comment>
<reference evidence="2 3" key="1">
    <citation type="submission" date="2019-11" db="EMBL/GenBank/DDBJ databases">
        <title>Genome sequences of 17 halophilic strains isolated from different environments.</title>
        <authorList>
            <person name="Furrow R.E."/>
        </authorList>
    </citation>
    <scope>NUCLEOTIDE SEQUENCE [LARGE SCALE GENOMIC DNA]</scope>
    <source>
        <strain evidence="2 3">22506_14_FS</strain>
    </source>
</reference>
<dbReference type="EMBL" id="WMEY01000003">
    <property type="protein sequence ID" value="MYL63839.1"/>
    <property type="molecule type" value="Genomic_DNA"/>
</dbReference>
<proteinExistence type="predicted"/>
<dbReference type="GO" id="GO:0016740">
    <property type="term" value="F:transferase activity"/>
    <property type="evidence" value="ECO:0007669"/>
    <property type="project" value="UniProtKB-KW"/>
</dbReference>
<protein>
    <submittedName>
        <fullName evidence="2">Phosphotransferase</fullName>
    </submittedName>
</protein>
<name>A0A845EZ83_9BACL</name>
<dbReference type="Gene3D" id="3.90.1200.10">
    <property type="match status" value="1"/>
</dbReference>
<gene>
    <name evidence="2" type="ORF">GLW07_10775</name>
</gene>
<dbReference type="InterPro" id="IPR002575">
    <property type="entry name" value="Aminoglycoside_PTrfase"/>
</dbReference>
<feature type="domain" description="Aminoglycoside phosphotransferase" evidence="1">
    <location>
        <begin position="6"/>
        <end position="207"/>
    </location>
</feature>
<sequence length="249" mass="28054">MKLGNPIAAGNTAKIYSVQNQIVKVFRKDLPDGTSSYEAEKQRYALSKGLPVPKIIDVTKIGGRQAIIMEEISGRTLGERLLENKNLAHYYMEMSVNIQQNIHGINADAFEPMTEKLTRQIGTADRLSQSQKTALLFKLSEMPVKQQLCHGDFHLFNLIMGDHVTIIDWVDASAGDSRADVYRTYLLYTQFSSELAELYLQLYCRKTGVSKEEIMEWAPIIAGARLSEGVLTEDSGRLLKIVDELRLKK</sequence>
<evidence type="ECO:0000313" key="3">
    <source>
        <dbReference type="Proteomes" id="UP000447833"/>
    </source>
</evidence>
<keyword evidence="2" id="KW-0808">Transferase</keyword>
<dbReference type="InterPro" id="IPR011009">
    <property type="entry name" value="Kinase-like_dom_sf"/>
</dbReference>
<dbReference type="Pfam" id="PF01636">
    <property type="entry name" value="APH"/>
    <property type="match status" value="1"/>
</dbReference>
<accession>A0A845EZ83</accession>
<dbReference type="SUPFAM" id="SSF56112">
    <property type="entry name" value="Protein kinase-like (PK-like)"/>
    <property type="match status" value="1"/>
</dbReference>